<organism evidence="2 3">
    <name type="scientific">Seinonella peptonophila</name>
    <dbReference type="NCBI Taxonomy" id="112248"/>
    <lineage>
        <taxon>Bacteria</taxon>
        <taxon>Bacillati</taxon>
        <taxon>Bacillota</taxon>
        <taxon>Bacilli</taxon>
        <taxon>Bacillales</taxon>
        <taxon>Thermoactinomycetaceae</taxon>
        <taxon>Seinonella</taxon>
    </lineage>
</organism>
<dbReference type="Proteomes" id="UP000184476">
    <property type="component" value="Unassembled WGS sequence"/>
</dbReference>
<dbReference type="RefSeq" id="WP_073154916.1">
    <property type="nucleotide sequence ID" value="NZ_FQVL01000006.1"/>
</dbReference>
<reference evidence="2 3" key="1">
    <citation type="submission" date="2016-11" db="EMBL/GenBank/DDBJ databases">
        <authorList>
            <person name="Jaros S."/>
            <person name="Januszkiewicz K."/>
            <person name="Wedrychowicz H."/>
        </authorList>
    </citation>
    <scope>NUCLEOTIDE SEQUENCE [LARGE SCALE GENOMIC DNA]</scope>
    <source>
        <strain evidence="2 3">DSM 44666</strain>
    </source>
</reference>
<dbReference type="Pfam" id="PF06168">
    <property type="entry name" value="DUF981"/>
    <property type="match status" value="1"/>
</dbReference>
<evidence type="ECO:0000313" key="2">
    <source>
        <dbReference type="EMBL" id="SHF01503.1"/>
    </source>
</evidence>
<keyword evidence="1" id="KW-0472">Membrane</keyword>
<feature type="transmembrane region" description="Helical" evidence="1">
    <location>
        <begin position="186"/>
        <end position="210"/>
    </location>
</feature>
<dbReference type="AlphaFoldDB" id="A0A1M4Y7E2"/>
<keyword evidence="1" id="KW-1133">Transmembrane helix</keyword>
<feature type="transmembrane region" description="Helical" evidence="1">
    <location>
        <begin position="6"/>
        <end position="24"/>
    </location>
</feature>
<accession>A0A1M4Y7E2</accession>
<sequence length="222" mass="24355">MITYTTIMGLAAGVALILLPMLAYQLYKNRIQTFDVWALTFGGLGMILTISGGHMSLFWPLQSPEKFKNFMFGEMTCAFGVLLILAAVYLWKRGNSVLAKGDQALDHLFTVAQPVSVFVFALGLALTAITIGAIQFEVFATAPSQEPILGTWPKSLVNLSLCALYALPAIGCLVTLPAVWVRSQKLMMVACSTWFVTGIGWLLVAVVVYYTHIAMDFNFRVK</sequence>
<dbReference type="EMBL" id="FQVL01000006">
    <property type="protein sequence ID" value="SHF01503.1"/>
    <property type="molecule type" value="Genomic_DNA"/>
</dbReference>
<feature type="transmembrane region" description="Helical" evidence="1">
    <location>
        <begin position="71"/>
        <end position="91"/>
    </location>
</feature>
<evidence type="ECO:0000256" key="1">
    <source>
        <dbReference type="SAM" id="Phobius"/>
    </source>
</evidence>
<keyword evidence="1" id="KW-0812">Transmembrane</keyword>
<keyword evidence="3" id="KW-1185">Reference proteome</keyword>
<evidence type="ECO:0000313" key="3">
    <source>
        <dbReference type="Proteomes" id="UP000184476"/>
    </source>
</evidence>
<feature type="transmembrane region" description="Helical" evidence="1">
    <location>
        <begin position="156"/>
        <end position="179"/>
    </location>
</feature>
<name>A0A1M4Y7E2_9BACL</name>
<feature type="transmembrane region" description="Helical" evidence="1">
    <location>
        <begin position="111"/>
        <end position="136"/>
    </location>
</feature>
<feature type="transmembrane region" description="Helical" evidence="1">
    <location>
        <begin position="36"/>
        <end position="59"/>
    </location>
</feature>
<gene>
    <name evidence="2" type="ORF">SAMN05444392_10681</name>
</gene>
<proteinExistence type="predicted"/>
<protein>
    <submittedName>
        <fullName evidence="2">Uncharacterized protein</fullName>
    </submittedName>
</protein>
<dbReference type="InterPro" id="IPR009324">
    <property type="entry name" value="DUF981"/>
</dbReference>